<keyword evidence="1" id="KW-0472">Membrane</keyword>
<evidence type="ECO:0000313" key="2">
    <source>
        <dbReference type="EMBL" id="SHO45664.1"/>
    </source>
</evidence>
<keyword evidence="1" id="KW-1133">Transmembrane helix</keyword>
<evidence type="ECO:0000313" key="3">
    <source>
        <dbReference type="Proteomes" id="UP000232412"/>
    </source>
</evidence>
<dbReference type="Proteomes" id="UP000232412">
    <property type="component" value="Unassembled WGS sequence"/>
</dbReference>
<feature type="transmembrane region" description="Helical" evidence="1">
    <location>
        <begin position="20"/>
        <end position="38"/>
    </location>
</feature>
<dbReference type="OrthoDB" id="11685at2157"/>
<keyword evidence="1" id="KW-0812">Transmembrane</keyword>
<dbReference type="EMBL" id="FRFC01000003">
    <property type="protein sequence ID" value="SHO45664.1"/>
    <property type="molecule type" value="Genomic_DNA"/>
</dbReference>
<sequence>MKDAKKDKMPAKPTKGKGKLIALGVVAAIIAGAAYVIYKSDNTVDTSFASIDGIPCETQEYSTFHIHAHIDIFSNGQHVGIPAQIGLEKTCLYWLHTHTSDGIIHIESPKQQDFTVGQFLDIWKATNTGIPSSGTPEVFVNGNLVSTSLASTIMHAHDEIALVYGDVPQNMPTFYQFPEGD</sequence>
<reference evidence="3" key="1">
    <citation type="submission" date="2016-12" db="EMBL/GenBank/DDBJ databases">
        <authorList>
            <person name="Herbold C."/>
        </authorList>
    </citation>
    <scope>NUCLEOTIDE SEQUENCE [LARGE SCALE GENOMIC DNA]</scope>
</reference>
<name>A0A2H1EH18_9ARCH</name>
<evidence type="ECO:0000256" key="1">
    <source>
        <dbReference type="SAM" id="Phobius"/>
    </source>
</evidence>
<dbReference type="RefSeq" id="WP_101009700.1">
    <property type="nucleotide sequence ID" value="NZ_FRFC01000003.1"/>
</dbReference>
<dbReference type="AlphaFoldDB" id="A0A2H1EH18"/>
<gene>
    <name evidence="2" type="ORF">NSIN_20734</name>
</gene>
<organism evidence="2 3">
    <name type="scientific">Nitrosotalea sinensis</name>
    <dbReference type="NCBI Taxonomy" id="1499975"/>
    <lineage>
        <taxon>Archaea</taxon>
        <taxon>Nitrososphaerota</taxon>
        <taxon>Nitrososphaeria</taxon>
        <taxon>Nitrosotaleales</taxon>
        <taxon>Nitrosotaleaceae</taxon>
        <taxon>Nitrosotalea</taxon>
    </lineage>
</organism>
<keyword evidence="3" id="KW-1185">Reference proteome</keyword>
<proteinExistence type="predicted"/>
<protein>
    <submittedName>
        <fullName evidence="2">Uncharacterized protein</fullName>
    </submittedName>
</protein>
<accession>A0A2H1EH18</accession>